<dbReference type="Proteomes" id="UP000003882">
    <property type="component" value="Unassembled WGS sequence"/>
</dbReference>
<protein>
    <submittedName>
        <fullName evidence="1">Uncharacterized protein</fullName>
    </submittedName>
</protein>
<dbReference type="EMBL" id="ABXY01000011">
    <property type="protein sequence ID" value="EEB22132.1"/>
    <property type="molecule type" value="Genomic_DNA"/>
</dbReference>
<reference evidence="1 2" key="1">
    <citation type="submission" date="2008-10" db="EMBL/GenBank/DDBJ databases">
        <title>Draft genome sequence of Bifidobacterium catenulatum (DSM 16992).</title>
        <authorList>
            <person name="Sudarsanam P."/>
            <person name="Ley R."/>
            <person name="Guruge J."/>
            <person name="Turnbaugh P.J."/>
            <person name="Mahowald M."/>
            <person name="Liep D."/>
            <person name="Gordon J."/>
        </authorList>
    </citation>
    <scope>NUCLEOTIDE SEQUENCE [LARGE SCALE GENOMIC DNA]</scope>
    <source>
        <strain evidence="1 2">DSM 16992</strain>
    </source>
</reference>
<dbReference type="AlphaFoldDB" id="B6XUC3"/>
<gene>
    <name evidence="1" type="ORF">BIFCAT_01106</name>
</gene>
<evidence type="ECO:0000313" key="2">
    <source>
        <dbReference type="Proteomes" id="UP000003882"/>
    </source>
</evidence>
<dbReference type="eggNOG" id="ENOG50324TA">
    <property type="taxonomic scope" value="Bacteria"/>
</dbReference>
<name>B6XUC3_9BIFI</name>
<reference evidence="1 2" key="2">
    <citation type="submission" date="2008-10" db="EMBL/GenBank/DDBJ databases">
        <authorList>
            <person name="Fulton L."/>
            <person name="Clifton S."/>
            <person name="Fulton B."/>
            <person name="Xu J."/>
            <person name="Minx P."/>
            <person name="Pepin K.H."/>
            <person name="Johnson M."/>
            <person name="Bhonagiri V."/>
            <person name="Nash W.E."/>
            <person name="Mardis E.R."/>
            <person name="Wilson R.K."/>
        </authorList>
    </citation>
    <scope>NUCLEOTIDE SEQUENCE [LARGE SCALE GENOMIC DNA]</scope>
    <source>
        <strain evidence="1 2">DSM 16992</strain>
    </source>
</reference>
<sequence length="49" mass="5729">MTDGNQPYRTRRSYGRRVLFVRVSIQTFQHISSIDQCVALSRFYDGACK</sequence>
<accession>B6XUC3</accession>
<evidence type="ECO:0000313" key="1">
    <source>
        <dbReference type="EMBL" id="EEB22132.1"/>
    </source>
</evidence>
<organism evidence="1 2">
    <name type="scientific">Bifidobacterium catenulatum DSM 16992 = JCM 1194 = LMG 11043</name>
    <dbReference type="NCBI Taxonomy" id="566552"/>
    <lineage>
        <taxon>Bacteria</taxon>
        <taxon>Bacillati</taxon>
        <taxon>Actinomycetota</taxon>
        <taxon>Actinomycetes</taxon>
        <taxon>Bifidobacteriales</taxon>
        <taxon>Bifidobacteriaceae</taxon>
        <taxon>Bifidobacterium</taxon>
    </lineage>
</organism>
<proteinExistence type="predicted"/>
<comment type="caution">
    <text evidence="1">The sequence shown here is derived from an EMBL/GenBank/DDBJ whole genome shotgun (WGS) entry which is preliminary data.</text>
</comment>